<sequence length="116" mass="12572">MSNPVDYFEIGSPDPEAARAFYSGLFDWEIGPPSAARYSTINTQDGGLWDTSEMGGGSWAIFYVHVDNVSDALDKAVALGATVVIPLVNNGQIEFAHLQDPLGNRFAIWRPNTPNA</sequence>
<dbReference type="Gene3D" id="3.10.180.10">
    <property type="entry name" value="2,3-Dihydroxybiphenyl 1,2-Dioxygenase, domain 1"/>
    <property type="match status" value="1"/>
</dbReference>
<organism evidence="2 3">
    <name type="scientific">Leifsonia kafniensis</name>
    <dbReference type="NCBI Taxonomy" id="475957"/>
    <lineage>
        <taxon>Bacteria</taxon>
        <taxon>Bacillati</taxon>
        <taxon>Actinomycetota</taxon>
        <taxon>Actinomycetes</taxon>
        <taxon>Micrococcales</taxon>
        <taxon>Microbacteriaceae</taxon>
        <taxon>Leifsonia</taxon>
    </lineage>
</organism>
<dbReference type="CDD" id="cd07247">
    <property type="entry name" value="SgaA_N_like"/>
    <property type="match status" value="1"/>
</dbReference>
<reference evidence="3" key="1">
    <citation type="journal article" date="2019" name="Int. J. Syst. Evol. Microbiol.">
        <title>The Global Catalogue of Microorganisms (GCM) 10K type strain sequencing project: providing services to taxonomists for standard genome sequencing and annotation.</title>
        <authorList>
            <consortium name="The Broad Institute Genomics Platform"/>
            <consortium name="The Broad Institute Genome Sequencing Center for Infectious Disease"/>
            <person name="Wu L."/>
            <person name="Ma J."/>
        </authorList>
    </citation>
    <scope>NUCLEOTIDE SEQUENCE [LARGE SCALE GENOMIC DNA]</scope>
    <source>
        <strain evidence="3">JCM 17021</strain>
    </source>
</reference>
<evidence type="ECO:0000313" key="2">
    <source>
        <dbReference type="EMBL" id="GAA3893128.1"/>
    </source>
</evidence>
<evidence type="ECO:0000259" key="1">
    <source>
        <dbReference type="PROSITE" id="PS51819"/>
    </source>
</evidence>
<feature type="domain" description="VOC" evidence="1">
    <location>
        <begin position="4"/>
        <end position="111"/>
    </location>
</feature>
<gene>
    <name evidence="2" type="ORF">GCM10022381_38520</name>
</gene>
<dbReference type="InterPro" id="IPR041581">
    <property type="entry name" value="Glyoxalase_6"/>
</dbReference>
<proteinExistence type="predicted"/>
<dbReference type="Pfam" id="PF18029">
    <property type="entry name" value="Glyoxalase_6"/>
    <property type="match status" value="1"/>
</dbReference>
<dbReference type="EMBL" id="BAABCN010000017">
    <property type="protein sequence ID" value="GAA3893128.1"/>
    <property type="molecule type" value="Genomic_DNA"/>
</dbReference>
<dbReference type="PROSITE" id="PS51819">
    <property type="entry name" value="VOC"/>
    <property type="match status" value="1"/>
</dbReference>
<name>A0ABP7L2J8_9MICO</name>
<protein>
    <recommendedName>
        <fullName evidence="1">VOC domain-containing protein</fullName>
    </recommendedName>
</protein>
<dbReference type="RefSeq" id="WP_345069498.1">
    <property type="nucleotide sequence ID" value="NZ_BAABCN010000017.1"/>
</dbReference>
<evidence type="ECO:0000313" key="3">
    <source>
        <dbReference type="Proteomes" id="UP001501803"/>
    </source>
</evidence>
<dbReference type="SUPFAM" id="SSF54593">
    <property type="entry name" value="Glyoxalase/Bleomycin resistance protein/Dihydroxybiphenyl dioxygenase"/>
    <property type="match status" value="1"/>
</dbReference>
<dbReference type="Proteomes" id="UP001501803">
    <property type="component" value="Unassembled WGS sequence"/>
</dbReference>
<dbReference type="InterPro" id="IPR052164">
    <property type="entry name" value="Anthracycline_SecMetBiosynth"/>
</dbReference>
<dbReference type="InterPro" id="IPR037523">
    <property type="entry name" value="VOC_core"/>
</dbReference>
<keyword evidence="3" id="KW-1185">Reference proteome</keyword>
<dbReference type="PANTHER" id="PTHR33993">
    <property type="entry name" value="GLYOXALASE-RELATED"/>
    <property type="match status" value="1"/>
</dbReference>
<accession>A0ABP7L2J8</accession>
<dbReference type="InterPro" id="IPR029068">
    <property type="entry name" value="Glyas_Bleomycin-R_OHBP_Dase"/>
</dbReference>
<comment type="caution">
    <text evidence="2">The sequence shown here is derived from an EMBL/GenBank/DDBJ whole genome shotgun (WGS) entry which is preliminary data.</text>
</comment>